<feature type="domain" description="ABC-2 type transporter transmembrane" evidence="6">
    <location>
        <begin position="162"/>
        <end position="322"/>
    </location>
</feature>
<evidence type="ECO:0000256" key="5">
    <source>
        <dbReference type="SAM" id="Phobius"/>
    </source>
</evidence>
<dbReference type="GO" id="GO:0140359">
    <property type="term" value="F:ABC-type transporter activity"/>
    <property type="evidence" value="ECO:0007669"/>
    <property type="project" value="InterPro"/>
</dbReference>
<keyword evidence="2 5" id="KW-0812">Transmembrane</keyword>
<evidence type="ECO:0000259" key="6">
    <source>
        <dbReference type="Pfam" id="PF01061"/>
    </source>
</evidence>
<feature type="transmembrane region" description="Helical" evidence="5">
    <location>
        <begin position="167"/>
        <end position="186"/>
    </location>
</feature>
<dbReference type="Proteomes" id="UP000001551">
    <property type="component" value="Chromosome"/>
</dbReference>
<evidence type="ECO:0000313" key="8">
    <source>
        <dbReference type="Proteomes" id="UP000001551"/>
    </source>
</evidence>
<accession>E6U7C5</accession>
<feature type="transmembrane region" description="Helical" evidence="5">
    <location>
        <begin position="244"/>
        <end position="265"/>
    </location>
</feature>
<evidence type="ECO:0000256" key="1">
    <source>
        <dbReference type="ARBA" id="ARBA00004141"/>
    </source>
</evidence>
<dbReference type="PANTHER" id="PTHR43027:SF1">
    <property type="entry name" value="DOXORUBICIN RESISTANCE ABC TRANSPORTER PERMEASE PROTEIN DRRC-RELATED"/>
    <property type="match status" value="1"/>
</dbReference>
<keyword evidence="3 5" id="KW-1133">Transmembrane helix</keyword>
<reference evidence="7 8" key="1">
    <citation type="submission" date="2010-12" db="EMBL/GenBank/DDBJ databases">
        <title>Complete sequence of Ethanoligenens harbinense YUAN-3.</title>
        <authorList>
            <person name="Lucas S."/>
            <person name="Copeland A."/>
            <person name="Lapidus A."/>
            <person name="Cheng J.-F."/>
            <person name="Bruce D."/>
            <person name="Goodwin L."/>
            <person name="Pitluck S."/>
            <person name="Chertkov O."/>
            <person name="Misra M."/>
            <person name="Detter J.C."/>
            <person name="Han C."/>
            <person name="Tapia R."/>
            <person name="Land M."/>
            <person name="Hauser L."/>
            <person name="Jeffries C."/>
            <person name="Kyrpides N."/>
            <person name="Ivanova N."/>
            <person name="Mikhailova N."/>
            <person name="Wang A."/>
            <person name="Mouttaki H."/>
            <person name="He Z."/>
            <person name="Zhou J."/>
            <person name="Hemme C.L."/>
            <person name="Woyke T."/>
        </authorList>
    </citation>
    <scope>NUCLEOTIDE SEQUENCE [LARGE SCALE GENOMIC DNA]</scope>
    <source>
        <strain evidence="8">DSM 18485 / JCM 12961 / CGMCC 1.5033 / YUAN-3</strain>
    </source>
</reference>
<dbReference type="AlphaFoldDB" id="E6U7C5"/>
<feature type="transmembrane region" description="Helical" evidence="5">
    <location>
        <begin position="207"/>
        <end position="232"/>
    </location>
</feature>
<dbReference type="RefSeq" id="WP_013484241.1">
    <property type="nucleotide sequence ID" value="NC_014828.1"/>
</dbReference>
<feature type="transmembrane region" description="Helical" evidence="5">
    <location>
        <begin position="277"/>
        <end position="299"/>
    </location>
</feature>
<dbReference type="InterPro" id="IPR013525">
    <property type="entry name" value="ABC2_TM"/>
</dbReference>
<keyword evidence="8" id="KW-1185">Reference proteome</keyword>
<dbReference type="eggNOG" id="COG0842">
    <property type="taxonomic scope" value="Bacteria"/>
</dbReference>
<gene>
    <name evidence="7" type="ordered locus">Ethha_0274</name>
</gene>
<feature type="transmembrane region" description="Helical" evidence="5">
    <location>
        <begin position="319"/>
        <end position="351"/>
    </location>
</feature>
<evidence type="ECO:0000256" key="2">
    <source>
        <dbReference type="ARBA" id="ARBA00022692"/>
    </source>
</evidence>
<dbReference type="STRING" id="663278.Ethha_0274"/>
<comment type="subcellular location">
    <subcellularLocation>
        <location evidence="1">Membrane</location>
        <topology evidence="1">Multi-pass membrane protein</topology>
    </subcellularLocation>
</comment>
<evidence type="ECO:0000256" key="4">
    <source>
        <dbReference type="ARBA" id="ARBA00023136"/>
    </source>
</evidence>
<name>E6U7C5_ETHHY</name>
<dbReference type="GO" id="GO:0016020">
    <property type="term" value="C:membrane"/>
    <property type="evidence" value="ECO:0007669"/>
    <property type="project" value="UniProtKB-SubCell"/>
</dbReference>
<organism evidence="7 8">
    <name type="scientific">Ethanoligenens harbinense (strain DSM 18485 / JCM 12961 / CGMCC 1.5033 / YUAN-3)</name>
    <dbReference type="NCBI Taxonomy" id="663278"/>
    <lineage>
        <taxon>Bacteria</taxon>
        <taxon>Bacillati</taxon>
        <taxon>Bacillota</taxon>
        <taxon>Clostridia</taxon>
        <taxon>Eubacteriales</taxon>
        <taxon>Oscillospiraceae</taxon>
        <taxon>Ethanoligenens</taxon>
    </lineage>
</organism>
<evidence type="ECO:0000313" key="7">
    <source>
        <dbReference type="EMBL" id="ADU25860.1"/>
    </source>
</evidence>
<proteinExistence type="predicted"/>
<dbReference type="EMBL" id="CP002400">
    <property type="protein sequence ID" value="ADU25860.1"/>
    <property type="molecule type" value="Genomic_DNA"/>
</dbReference>
<sequence length="361" mass="38841">MNVVWSVTAATFKMMIRNTKNMIHMVLIPLLLIVVLSAVFSNFFANRTLSTATGTIAYYSSGQGDFVDRFVQAETQAASPARFVRVRSLSDIYGADGYMKYAAAVVYRNGQVYYYENENPAYSGVSDRIRPALLLFAARGGTETSSAANGNAAIQTVSLPARTSIDYYAVGILVMIIFNGAFSAMYSLKNDGRFNVVLRLRSAPSSLYLTLFGKIAGCLLISAVQSGLLLVLSAFMGADWGGNLPFLLFVLLTETVGATAFGFFVGAYTKQDTNVTAILTALVLVLSFLGGCFIPVRYFGGGMLTLCRLTPLYWTMQGLFQIIAGSGVNAAAVAVAFNLALGLLFLVSVYLKTGKMSISLE</sequence>
<dbReference type="Pfam" id="PF01061">
    <property type="entry name" value="ABC2_membrane"/>
    <property type="match status" value="1"/>
</dbReference>
<evidence type="ECO:0000256" key="3">
    <source>
        <dbReference type="ARBA" id="ARBA00022989"/>
    </source>
</evidence>
<keyword evidence="4 5" id="KW-0472">Membrane</keyword>
<protein>
    <submittedName>
        <fullName evidence="7">ABC-2 type transporter</fullName>
    </submittedName>
</protein>
<dbReference type="KEGG" id="eha:Ethha_0274"/>
<dbReference type="HOGENOM" id="CLU_766717_0_0_9"/>
<dbReference type="InterPro" id="IPR052902">
    <property type="entry name" value="ABC-2_transporter"/>
</dbReference>
<dbReference type="PANTHER" id="PTHR43027">
    <property type="entry name" value="DOXORUBICIN RESISTANCE ABC TRANSPORTER PERMEASE PROTEIN DRRC-RELATED"/>
    <property type="match status" value="1"/>
</dbReference>